<evidence type="ECO:0000313" key="3">
    <source>
        <dbReference type="Proteomes" id="UP000193689"/>
    </source>
</evidence>
<dbReference type="GeneID" id="63779356"/>
<dbReference type="AlphaFoldDB" id="A0A1Y2D6C7"/>
<proteinExistence type="predicted"/>
<evidence type="ECO:0000256" key="1">
    <source>
        <dbReference type="SAM" id="SignalP"/>
    </source>
</evidence>
<feature type="signal peptide" evidence="1">
    <location>
        <begin position="1"/>
        <end position="21"/>
    </location>
</feature>
<dbReference type="RefSeq" id="XP_040709286.1">
    <property type="nucleotide sequence ID" value="XM_040863144.1"/>
</dbReference>
<reference evidence="2 3" key="1">
    <citation type="submission" date="2016-07" db="EMBL/GenBank/DDBJ databases">
        <title>Pervasive Adenine N6-methylation of Active Genes in Fungi.</title>
        <authorList>
            <consortium name="DOE Joint Genome Institute"/>
            <person name="Mondo S.J."/>
            <person name="Dannebaum R.O."/>
            <person name="Kuo R.C."/>
            <person name="Labutti K."/>
            <person name="Haridas S."/>
            <person name="Kuo A."/>
            <person name="Salamov A."/>
            <person name="Ahrendt S.R."/>
            <person name="Lipzen A."/>
            <person name="Sullivan W."/>
            <person name="Andreopoulos W.B."/>
            <person name="Clum A."/>
            <person name="Lindquist E."/>
            <person name="Daum C."/>
            <person name="Ramamoorthy G.K."/>
            <person name="Gryganskyi A."/>
            <person name="Culley D."/>
            <person name="Magnuson J.K."/>
            <person name="James T.Y."/>
            <person name="O'Malley M.A."/>
            <person name="Stajich J.E."/>
            <person name="Spatafora J.W."/>
            <person name="Visel A."/>
            <person name="Grigoriev I.V."/>
        </authorList>
    </citation>
    <scope>NUCLEOTIDE SEQUENCE [LARGE SCALE GENOMIC DNA]</scope>
    <source>
        <strain evidence="2 3">CBS 129021</strain>
    </source>
</reference>
<sequence>MYTYQALVAYLLVAAAATGSARSIDTRQIGGISCNIARFQILQALGDTKDATGQIQDAAVQNATTTGLDQADAAIKTIASALLSGETAPADARDEVAAGLTAAFTALEAGDATDTAVTDAQTALDKAVKAGQDVVDKC</sequence>
<accession>A0A1Y2D6C7</accession>
<evidence type="ECO:0008006" key="4">
    <source>
        <dbReference type="Google" id="ProtNLM"/>
    </source>
</evidence>
<organism evidence="2 3">
    <name type="scientific">Pseudomassariella vexata</name>
    <dbReference type="NCBI Taxonomy" id="1141098"/>
    <lineage>
        <taxon>Eukaryota</taxon>
        <taxon>Fungi</taxon>
        <taxon>Dikarya</taxon>
        <taxon>Ascomycota</taxon>
        <taxon>Pezizomycotina</taxon>
        <taxon>Sordariomycetes</taxon>
        <taxon>Xylariomycetidae</taxon>
        <taxon>Amphisphaeriales</taxon>
        <taxon>Pseudomassariaceae</taxon>
        <taxon>Pseudomassariella</taxon>
    </lineage>
</organism>
<evidence type="ECO:0000313" key="2">
    <source>
        <dbReference type="EMBL" id="ORY54704.1"/>
    </source>
</evidence>
<keyword evidence="1" id="KW-0732">Signal</keyword>
<comment type="caution">
    <text evidence="2">The sequence shown here is derived from an EMBL/GenBank/DDBJ whole genome shotgun (WGS) entry which is preliminary data.</text>
</comment>
<dbReference type="InParanoid" id="A0A1Y2D6C7"/>
<gene>
    <name evidence="2" type="ORF">BCR38DRAFT_479346</name>
</gene>
<dbReference type="OrthoDB" id="3178264at2759"/>
<keyword evidence="3" id="KW-1185">Reference proteome</keyword>
<dbReference type="EMBL" id="MCFJ01000032">
    <property type="protein sequence ID" value="ORY54704.1"/>
    <property type="molecule type" value="Genomic_DNA"/>
</dbReference>
<name>A0A1Y2D6C7_9PEZI</name>
<feature type="chain" id="PRO_5012124119" description="Hydrophobic surface binding protein A-domain-containing protein" evidence="1">
    <location>
        <begin position="22"/>
        <end position="138"/>
    </location>
</feature>
<dbReference type="Proteomes" id="UP000193689">
    <property type="component" value="Unassembled WGS sequence"/>
</dbReference>
<protein>
    <recommendedName>
        <fullName evidence="4">Hydrophobic surface binding protein A-domain-containing protein</fullName>
    </recommendedName>
</protein>
<dbReference type="STRING" id="1141098.A0A1Y2D6C7"/>